<dbReference type="InterPro" id="IPR026983">
    <property type="entry name" value="DHC"/>
</dbReference>
<dbReference type="GO" id="GO:0051959">
    <property type="term" value="F:dynein light intermediate chain binding"/>
    <property type="evidence" value="ECO:0007669"/>
    <property type="project" value="InterPro"/>
</dbReference>
<dbReference type="Gene3D" id="3.40.50.300">
    <property type="entry name" value="P-loop containing nucleotide triphosphate hydrolases"/>
    <property type="match status" value="3"/>
</dbReference>
<dbReference type="InterPro" id="IPR024743">
    <property type="entry name" value="Dynein_HC_stalk"/>
</dbReference>
<keyword evidence="22" id="KW-1185">Reference proteome</keyword>
<dbReference type="InParanoid" id="E4X9G4"/>
<dbReference type="OrthoDB" id="10251809at2759"/>
<dbReference type="InterPro" id="IPR041658">
    <property type="entry name" value="AAA_lid_11"/>
</dbReference>
<evidence type="ECO:0000256" key="11">
    <source>
        <dbReference type="ARBA" id="ARBA00023175"/>
    </source>
</evidence>
<dbReference type="InterPro" id="IPR042219">
    <property type="entry name" value="AAA_lid_11_sf"/>
</dbReference>
<dbReference type="FunFam" id="1.20.920.30:FF:000005">
    <property type="entry name" value="Dynein, axonemal, heavy chain 2"/>
    <property type="match status" value="1"/>
</dbReference>
<keyword evidence="9 14" id="KW-0175">Coiled coil</keyword>
<name>E4X9G4_OIKDI</name>
<dbReference type="Pfam" id="PF18198">
    <property type="entry name" value="AAA_lid_11"/>
    <property type="match status" value="1"/>
</dbReference>
<dbReference type="Pfam" id="PF12777">
    <property type="entry name" value="MT"/>
    <property type="match status" value="1"/>
</dbReference>
<feature type="domain" description="Dynein heavy chain 3 AAA+ lid" evidence="19">
    <location>
        <begin position="104"/>
        <end position="192"/>
    </location>
</feature>
<dbReference type="FunFam" id="3.40.50.300:FF:002141">
    <property type="entry name" value="Dynein heavy chain"/>
    <property type="match status" value="1"/>
</dbReference>
<dbReference type="FunFam" id="3.40.50.300:FF:006175">
    <property type="entry name" value="Uncharacterized protein"/>
    <property type="match status" value="1"/>
</dbReference>
<keyword evidence="10" id="KW-0969">Cilium</keyword>
<dbReference type="Gene3D" id="1.10.8.1220">
    <property type="match status" value="1"/>
</dbReference>
<sequence>MPAKDTFGSQPPLELLRQWMDYSFWYDREKQVQREIRGMYVLGAMGPPGGGRSEISERTQSRFNLINMTFPSDEQITRIFGTMINQKLQSFDESVKPIGLTITKATLEVYQSVIERFLPTPAKIHYLFNLRDISKVFQGLLRANKDYHDTSTAMIRLWVHEIYRVFSDRLNNEKDSEAFHQLVNTKLGSLFDTTFHAICPSKTVPIFCDFMNPNAVFEDFEEVPKLKAYMEEQLEDYNLSPGVVSMDIVLFRDAIEHVCRIIRVIRQPRGNMFLVGIGGSGRQSLARLAAFICEFKTFQIEVSKHYRSNEFHEDLKRLYFQAGVENKPTCFLFTDTQVVEESFMEDINNILSSGQVPNLYRPEDMEEVVGALGPAAKKAGIPETAQEVFKFFIERVRNNLHVILCASPIGDAFRNRIRQYPGFVNCTTIDWFTEWPKDALLEVAERYLDGVDLGGEEIRKEAAIMFMLMHKSVSNASKRMLEELKRHNYVTPTNYLELVSGYKILLAEKREEIGSQVKKLRNGLFKIDDTREKVEKMSAELEIAKVKVAEFKKQCEEYLVTLVQQKKSADEQQKQVSATREKISQEEIKCKAIADNAQRDLDEATPALEAALVALESLNKKDITEIKSYSKPPPLVDTVLQAVMILRGAEPTWAEAKRHLGQGDFIQQLIDFEKDKMTDKTLKKVAQYCANSEFQPEIVGKVSSAAKSLCLWVRAMEVYGRIFRVIEPKRKRLNEATSLLAEKQAILADAEQKLNAVNELMNNLKMQYEEKLAEKVRLEKEAKITEEKLHRAGMLVDGLAGEKIRWTASAERLEESIAYLPGDCLIAAAFLSYMGPFLSNYRDEMVEKIWIKQIKERNIPCSPKFSFALFLSKPTTVRDWNLNGLPSDAFSTENGVIVTTGKRWPLMVDPQGQAIKWVKNMETKKGLKIIDLQQSDFLRTLENAIQFGTPVLLQNIQETLDPSLSPVLGKAYSKQGGRLVLKLGDKEIEWNPDFRFYITTKLSNPHYPPEISTKVSIINFAVKEQDLEEQKDTLVVNIAHVTSNEVTQQLEDAEATEIKIDIAREGYRPSAKRASILFFVLNDMSTIDPMYQFSLDAYINLFNLSIDKSPKSPKVENRINNLNEYHTYAVYRYTCRGLFEKHKMLFSFQMCSKIMEAAGKMNMEEYNFFLRGGIVLDREGQMDNPCASWLPEQQWDNITELEKLTNFHGIMPSFEHYPRDWQKWYVSAAPESVEIPGEWDAQCNELQKMIILRSLRPDRVSFCAMSFIVNNLGAKFVEPPVLDMKAVFADSSAKTPLIFVLSPGVDPTTSLLSLAENSGMANRFHALSLGQGQAPIATRMIKEGVKEGNWVYLANCHLSLSWMPAMDKLIEQIIDGEPHPDFRLWLSSSPNKEFPIAVLQSGIKMTTEPPKGLKANMKRLYQNITPTQFERCQAQSKYKKLLFALCFFHSILLERKKFLMLGWNIIYGFNDSDFEAIGKDYFKLSALDKYVIPKDGPLNTYVEYINMLPNTDHPEAFGQHPNADIASQITEARTLFETLISLQPKVGAMLFRSF</sequence>
<dbReference type="FunFam" id="3.40.50.300:FF:004557">
    <property type="entry name" value="Predicted protein"/>
    <property type="match status" value="1"/>
</dbReference>
<dbReference type="Pfam" id="PF12775">
    <property type="entry name" value="AAA_7"/>
    <property type="match status" value="1"/>
</dbReference>
<evidence type="ECO:0000313" key="22">
    <source>
        <dbReference type="Proteomes" id="UP000001307"/>
    </source>
</evidence>
<dbReference type="Pfam" id="PF12781">
    <property type="entry name" value="AAA_9"/>
    <property type="match status" value="1"/>
</dbReference>
<feature type="domain" description="Dynein heavy chain ATP-binding dynein motor region" evidence="18">
    <location>
        <begin position="878"/>
        <end position="1050"/>
    </location>
</feature>
<evidence type="ECO:0000256" key="12">
    <source>
        <dbReference type="ARBA" id="ARBA00023212"/>
    </source>
</evidence>
<dbReference type="GO" id="GO:0005930">
    <property type="term" value="C:axoneme"/>
    <property type="evidence" value="ECO:0007669"/>
    <property type="project" value="UniProtKB-SubCell"/>
</dbReference>
<feature type="domain" description="Dynein heavy chain region D6 P-loop" evidence="15">
    <location>
        <begin position="1293"/>
        <end position="1406"/>
    </location>
</feature>
<evidence type="ECO:0000256" key="2">
    <source>
        <dbReference type="ARBA" id="ARBA00008887"/>
    </source>
</evidence>
<dbReference type="Pfam" id="PF12780">
    <property type="entry name" value="AAA_8"/>
    <property type="match status" value="1"/>
</dbReference>
<protein>
    <submittedName>
        <fullName evidence="21">Uncharacterized protein</fullName>
    </submittedName>
</protein>
<keyword evidence="6" id="KW-0547">Nucleotide-binding</keyword>
<keyword evidence="7" id="KW-0067">ATP-binding</keyword>
<evidence type="ECO:0000256" key="14">
    <source>
        <dbReference type="SAM" id="Coils"/>
    </source>
</evidence>
<comment type="subcellular location">
    <subcellularLocation>
        <location evidence="1">Cytoplasm</location>
        <location evidence="1">Cytoskeleton</location>
        <location evidence="1">Cilium axoneme</location>
    </subcellularLocation>
</comment>
<reference evidence="21" key="1">
    <citation type="journal article" date="2010" name="Science">
        <title>Plasticity of animal genome architecture unmasked by rapid evolution of a pelagic tunicate.</title>
        <authorList>
            <person name="Denoeud F."/>
            <person name="Henriet S."/>
            <person name="Mungpakdee S."/>
            <person name="Aury J.M."/>
            <person name="Da Silva C."/>
            <person name="Brinkmann H."/>
            <person name="Mikhaleva J."/>
            <person name="Olsen L.C."/>
            <person name="Jubin C."/>
            <person name="Canestro C."/>
            <person name="Bouquet J.M."/>
            <person name="Danks G."/>
            <person name="Poulain J."/>
            <person name="Campsteijn C."/>
            <person name="Adamski M."/>
            <person name="Cross I."/>
            <person name="Yadetie F."/>
            <person name="Muffato M."/>
            <person name="Louis A."/>
            <person name="Butcher S."/>
            <person name="Tsagkogeorga G."/>
            <person name="Konrad A."/>
            <person name="Singh S."/>
            <person name="Jensen M.F."/>
            <person name="Cong E.H."/>
            <person name="Eikeseth-Otteraa H."/>
            <person name="Noel B."/>
            <person name="Anthouard V."/>
            <person name="Porcel B.M."/>
            <person name="Kachouri-Lafond R."/>
            <person name="Nishino A."/>
            <person name="Ugolini M."/>
            <person name="Chourrout P."/>
            <person name="Nishida H."/>
            <person name="Aasland R."/>
            <person name="Huzurbazar S."/>
            <person name="Westhof E."/>
            <person name="Delsuc F."/>
            <person name="Lehrach H."/>
            <person name="Reinhardt R."/>
            <person name="Weissenbach J."/>
            <person name="Roy S.W."/>
            <person name="Artiguenave F."/>
            <person name="Postlethwait J.H."/>
            <person name="Manak J.R."/>
            <person name="Thompson E.M."/>
            <person name="Jaillon O."/>
            <person name="Du Pasquier L."/>
            <person name="Boudinot P."/>
            <person name="Liberles D.A."/>
            <person name="Volff J.N."/>
            <person name="Philippe H."/>
            <person name="Lenhard B."/>
            <person name="Roest Crollius H."/>
            <person name="Wincker P."/>
            <person name="Chourrout D."/>
        </authorList>
    </citation>
    <scope>NUCLEOTIDE SEQUENCE [LARGE SCALE GENOMIC DNA]</scope>
</reference>
<keyword evidence="3" id="KW-0963">Cytoplasm</keyword>
<dbReference type="GO" id="GO:0030286">
    <property type="term" value="C:dynein complex"/>
    <property type="evidence" value="ECO:0007669"/>
    <property type="project" value="UniProtKB-KW"/>
</dbReference>
<dbReference type="PANTHER" id="PTHR22878:SF68">
    <property type="entry name" value="DYNEIN HEAVY CHAIN 6, AXONEMAL-LIKE"/>
    <property type="match status" value="1"/>
</dbReference>
<keyword evidence="11" id="KW-0505">Motor protein</keyword>
<feature type="coiled-coil region" evidence="14">
    <location>
        <begin position="527"/>
        <end position="589"/>
    </location>
</feature>
<dbReference type="PANTHER" id="PTHR22878">
    <property type="entry name" value="DYNEIN HEAVY CHAIN 6, AXONEMAL-LIKE-RELATED"/>
    <property type="match status" value="1"/>
</dbReference>
<dbReference type="Gene3D" id="1.20.920.30">
    <property type="match status" value="1"/>
</dbReference>
<evidence type="ECO:0000256" key="7">
    <source>
        <dbReference type="ARBA" id="ARBA00022840"/>
    </source>
</evidence>
<feature type="domain" description="Dynein heavy chain AAA module D4" evidence="17">
    <location>
        <begin position="246"/>
        <end position="504"/>
    </location>
</feature>
<keyword evidence="8" id="KW-0243">Dynein</keyword>
<accession>E4X9G4</accession>
<dbReference type="InterPro" id="IPR041589">
    <property type="entry name" value="DNAH3_AAA_lid_1"/>
</dbReference>
<evidence type="ECO:0000256" key="8">
    <source>
        <dbReference type="ARBA" id="ARBA00023017"/>
    </source>
</evidence>
<feature type="coiled-coil region" evidence="14">
    <location>
        <begin position="733"/>
        <end position="788"/>
    </location>
</feature>
<comment type="similarity">
    <text evidence="2">Belongs to the dynein heavy chain family.</text>
</comment>
<evidence type="ECO:0000259" key="19">
    <source>
        <dbReference type="Pfam" id="PF17857"/>
    </source>
</evidence>
<feature type="domain" description="Dynein heavy chain coiled coil stalk" evidence="16">
    <location>
        <begin position="519"/>
        <end position="852"/>
    </location>
</feature>
<evidence type="ECO:0000256" key="10">
    <source>
        <dbReference type="ARBA" id="ARBA00023069"/>
    </source>
</evidence>
<feature type="domain" description="Dynein heavy chain AAA lid" evidence="20">
    <location>
        <begin position="1438"/>
        <end position="1476"/>
    </location>
</feature>
<evidence type="ECO:0000259" key="16">
    <source>
        <dbReference type="Pfam" id="PF12777"/>
    </source>
</evidence>
<dbReference type="GO" id="GO:0045505">
    <property type="term" value="F:dynein intermediate chain binding"/>
    <property type="evidence" value="ECO:0007669"/>
    <property type="project" value="InterPro"/>
</dbReference>
<evidence type="ECO:0000259" key="17">
    <source>
        <dbReference type="Pfam" id="PF12780"/>
    </source>
</evidence>
<evidence type="ECO:0000256" key="9">
    <source>
        <dbReference type="ARBA" id="ARBA00023054"/>
    </source>
</evidence>
<dbReference type="FunFam" id="3.40.50.300:FF:000049">
    <property type="entry name" value="Dynein, axonemal, heavy chain 5"/>
    <property type="match status" value="1"/>
</dbReference>
<evidence type="ECO:0000256" key="5">
    <source>
        <dbReference type="ARBA" id="ARBA00022737"/>
    </source>
</evidence>
<dbReference type="InterPro" id="IPR027417">
    <property type="entry name" value="P-loop_NTPase"/>
</dbReference>
<dbReference type="GO" id="GO:0031514">
    <property type="term" value="C:motile cilium"/>
    <property type="evidence" value="ECO:0007669"/>
    <property type="project" value="UniProtKB-ARBA"/>
</dbReference>
<evidence type="ECO:0000259" key="15">
    <source>
        <dbReference type="Pfam" id="PF03028"/>
    </source>
</evidence>
<evidence type="ECO:0000256" key="1">
    <source>
        <dbReference type="ARBA" id="ARBA00004430"/>
    </source>
</evidence>
<evidence type="ECO:0000259" key="20">
    <source>
        <dbReference type="Pfam" id="PF18198"/>
    </source>
</evidence>
<proteinExistence type="inferred from homology"/>
<dbReference type="GO" id="GO:0008569">
    <property type="term" value="F:minus-end-directed microtubule motor activity"/>
    <property type="evidence" value="ECO:0007669"/>
    <property type="project" value="InterPro"/>
</dbReference>
<evidence type="ECO:0000259" key="18">
    <source>
        <dbReference type="Pfam" id="PF12781"/>
    </source>
</evidence>
<dbReference type="InterPro" id="IPR004273">
    <property type="entry name" value="Dynein_heavy_D6_P-loop"/>
</dbReference>
<gene>
    <name evidence="21" type="ORF">GSOID_T00004516001</name>
</gene>
<dbReference type="Proteomes" id="UP000001307">
    <property type="component" value="Unassembled WGS sequence"/>
</dbReference>
<dbReference type="Pfam" id="PF17857">
    <property type="entry name" value="AAA_lid_1"/>
    <property type="match status" value="1"/>
</dbReference>
<evidence type="ECO:0000313" key="21">
    <source>
        <dbReference type="EMBL" id="CBY19093.1"/>
    </source>
</evidence>
<dbReference type="FunFam" id="1.20.920.20:FF:000014">
    <property type="entry name" value="dynein heavy chain 2, axonemal"/>
    <property type="match status" value="1"/>
</dbReference>
<dbReference type="Pfam" id="PF03028">
    <property type="entry name" value="Dynein_heavy"/>
    <property type="match status" value="1"/>
</dbReference>
<organism evidence="21">
    <name type="scientific">Oikopleura dioica</name>
    <name type="common">Tunicate</name>
    <dbReference type="NCBI Taxonomy" id="34765"/>
    <lineage>
        <taxon>Eukaryota</taxon>
        <taxon>Metazoa</taxon>
        <taxon>Chordata</taxon>
        <taxon>Tunicata</taxon>
        <taxon>Appendicularia</taxon>
        <taxon>Copelata</taxon>
        <taxon>Oikopleuridae</taxon>
        <taxon>Oikopleura</taxon>
    </lineage>
</organism>
<dbReference type="FunFam" id="1.10.8.1220:FF:000001">
    <property type="entry name" value="Dynein axonemal heavy chain 5"/>
    <property type="match status" value="1"/>
</dbReference>
<keyword evidence="13" id="KW-0966">Cell projection</keyword>
<dbReference type="GO" id="GO:0005524">
    <property type="term" value="F:ATP binding"/>
    <property type="evidence" value="ECO:0007669"/>
    <property type="project" value="UniProtKB-KW"/>
</dbReference>
<dbReference type="GO" id="GO:0007018">
    <property type="term" value="P:microtubule-based movement"/>
    <property type="evidence" value="ECO:0007669"/>
    <property type="project" value="InterPro"/>
</dbReference>
<evidence type="ECO:0000256" key="4">
    <source>
        <dbReference type="ARBA" id="ARBA00022701"/>
    </source>
</evidence>
<dbReference type="InterPro" id="IPR024317">
    <property type="entry name" value="Dynein_heavy_chain_D4_dom"/>
</dbReference>
<keyword evidence="4" id="KW-0493">Microtubule</keyword>
<evidence type="ECO:0000256" key="6">
    <source>
        <dbReference type="ARBA" id="ARBA00022741"/>
    </source>
</evidence>
<dbReference type="Gene3D" id="1.10.8.720">
    <property type="entry name" value="Region D6 of dynein motor"/>
    <property type="match status" value="1"/>
</dbReference>
<dbReference type="InterPro" id="IPR035706">
    <property type="entry name" value="AAA_9"/>
</dbReference>
<dbReference type="Gene3D" id="1.20.920.20">
    <property type="match status" value="1"/>
</dbReference>
<dbReference type="SUPFAM" id="SSF52540">
    <property type="entry name" value="P-loop containing nucleoside triphosphate hydrolases"/>
    <property type="match status" value="2"/>
</dbReference>
<evidence type="ECO:0000256" key="13">
    <source>
        <dbReference type="ARBA" id="ARBA00023273"/>
    </source>
</evidence>
<keyword evidence="12" id="KW-0206">Cytoskeleton</keyword>
<dbReference type="GO" id="GO:0005874">
    <property type="term" value="C:microtubule"/>
    <property type="evidence" value="ECO:0007669"/>
    <property type="project" value="UniProtKB-KW"/>
</dbReference>
<evidence type="ECO:0000256" key="3">
    <source>
        <dbReference type="ARBA" id="ARBA00022490"/>
    </source>
</evidence>
<dbReference type="EMBL" id="FN653030">
    <property type="protein sequence ID" value="CBY19093.1"/>
    <property type="molecule type" value="Genomic_DNA"/>
</dbReference>
<keyword evidence="5" id="KW-0677">Repeat</keyword>